<dbReference type="EMBL" id="JAURVH010001531">
    <property type="protein sequence ID" value="KAK5902978.1"/>
    <property type="molecule type" value="Genomic_DNA"/>
</dbReference>
<dbReference type="PANTHER" id="PTHR14987:SF3">
    <property type="entry name" value="LBH DOMAIN-CONTAINING PROTEIN 2"/>
    <property type="match status" value="1"/>
</dbReference>
<keyword evidence="3" id="KW-1185">Reference proteome</keyword>
<evidence type="ECO:0000313" key="3">
    <source>
        <dbReference type="Proteomes" id="UP001331515"/>
    </source>
</evidence>
<gene>
    <name evidence="2" type="ORF">CgunFtcFv8_006798</name>
</gene>
<proteinExistence type="predicted"/>
<dbReference type="InterPro" id="IPR042945">
    <property type="entry name" value="LBH_dom_prot"/>
</dbReference>
<dbReference type="InterPro" id="IPR038990">
    <property type="entry name" value="LBH_dom"/>
</dbReference>
<sequence length="98" mass="10347">MTQVMNTSDSVGGASGEEVVPLQVECFPQLWRRVPSIVVQPTDGGQVESGELRWPPDDISSDVISSDVISSDVTKGHAQVTGVPVEEAVPEEQVMGGV</sequence>
<dbReference type="PANTHER" id="PTHR14987">
    <property type="entry name" value="PROTEIN LBH-RELATED"/>
    <property type="match status" value="1"/>
</dbReference>
<evidence type="ECO:0000313" key="2">
    <source>
        <dbReference type="EMBL" id="KAK5902978.1"/>
    </source>
</evidence>
<comment type="caution">
    <text evidence="2">The sequence shown here is derived from an EMBL/GenBank/DDBJ whole genome shotgun (WGS) entry which is preliminary data.</text>
</comment>
<accession>A0AAN8H5C0</accession>
<protein>
    <recommendedName>
        <fullName evidence="1">LBH domain-containing protein</fullName>
    </recommendedName>
</protein>
<dbReference type="Pfam" id="PF15317">
    <property type="entry name" value="Lbh"/>
    <property type="match status" value="1"/>
</dbReference>
<organism evidence="2 3">
    <name type="scientific">Champsocephalus gunnari</name>
    <name type="common">Mackerel icefish</name>
    <dbReference type="NCBI Taxonomy" id="52237"/>
    <lineage>
        <taxon>Eukaryota</taxon>
        <taxon>Metazoa</taxon>
        <taxon>Chordata</taxon>
        <taxon>Craniata</taxon>
        <taxon>Vertebrata</taxon>
        <taxon>Euteleostomi</taxon>
        <taxon>Actinopterygii</taxon>
        <taxon>Neopterygii</taxon>
        <taxon>Teleostei</taxon>
        <taxon>Neoteleostei</taxon>
        <taxon>Acanthomorphata</taxon>
        <taxon>Eupercaria</taxon>
        <taxon>Perciformes</taxon>
        <taxon>Notothenioidei</taxon>
        <taxon>Channichthyidae</taxon>
        <taxon>Champsocephalus</taxon>
    </lineage>
</organism>
<dbReference type="AlphaFoldDB" id="A0AAN8H5C0"/>
<name>A0AAN8H5C0_CHAGU</name>
<evidence type="ECO:0000259" key="1">
    <source>
        <dbReference type="Pfam" id="PF15317"/>
    </source>
</evidence>
<dbReference type="Proteomes" id="UP001331515">
    <property type="component" value="Unassembled WGS sequence"/>
</dbReference>
<feature type="domain" description="LBH" evidence="1">
    <location>
        <begin position="32"/>
        <end position="60"/>
    </location>
</feature>
<reference evidence="2 3" key="1">
    <citation type="journal article" date="2023" name="Mol. Biol. Evol.">
        <title>Genomics of Secondarily Temperate Adaptation in the Only Non-Antarctic Icefish.</title>
        <authorList>
            <person name="Rivera-Colon A.G."/>
            <person name="Rayamajhi N."/>
            <person name="Minhas B.F."/>
            <person name="Madrigal G."/>
            <person name="Bilyk K.T."/>
            <person name="Yoon V."/>
            <person name="Hune M."/>
            <person name="Gregory S."/>
            <person name="Cheng C.H.C."/>
            <person name="Catchen J.M."/>
        </authorList>
    </citation>
    <scope>NUCLEOTIDE SEQUENCE [LARGE SCALE GENOMIC DNA]</scope>
    <source>
        <tissue evidence="2">White muscle</tissue>
    </source>
</reference>